<reference evidence="6" key="1">
    <citation type="submission" date="2020-05" db="EMBL/GenBank/DDBJ databases">
        <title>Mycena genomes resolve the evolution of fungal bioluminescence.</title>
        <authorList>
            <person name="Tsai I.J."/>
        </authorList>
    </citation>
    <scope>NUCLEOTIDE SEQUENCE</scope>
    <source>
        <strain evidence="6">CCC161011</strain>
    </source>
</reference>
<evidence type="ECO:0000256" key="4">
    <source>
        <dbReference type="ARBA" id="ARBA00023136"/>
    </source>
</evidence>
<keyword evidence="3 5" id="KW-1133">Transmembrane helix</keyword>
<keyword evidence="2 5" id="KW-0812">Transmembrane</keyword>
<evidence type="ECO:0000256" key="5">
    <source>
        <dbReference type="SAM" id="Phobius"/>
    </source>
</evidence>
<dbReference type="OrthoDB" id="68611at2759"/>
<gene>
    <name evidence="6" type="ORF">MVEN_02257700</name>
</gene>
<feature type="transmembrane region" description="Helical" evidence="5">
    <location>
        <begin position="382"/>
        <end position="405"/>
    </location>
</feature>
<evidence type="ECO:0000256" key="1">
    <source>
        <dbReference type="ARBA" id="ARBA00004141"/>
    </source>
</evidence>
<keyword evidence="7" id="KW-1185">Reference proteome</keyword>
<evidence type="ECO:0000256" key="2">
    <source>
        <dbReference type="ARBA" id="ARBA00022692"/>
    </source>
</evidence>
<dbReference type="AlphaFoldDB" id="A0A8H6X5X2"/>
<comment type="caution">
    <text evidence="6">The sequence shown here is derived from an EMBL/GenBank/DDBJ whole genome shotgun (WGS) entry which is preliminary data.</text>
</comment>
<keyword evidence="4 5" id="KW-0472">Membrane</keyword>
<dbReference type="PANTHER" id="PTHR47804:SF1">
    <property type="entry name" value="DUF2421 DOMAIN-CONTAINING PROTEIN"/>
    <property type="match status" value="1"/>
</dbReference>
<dbReference type="EMBL" id="JACAZI010000025">
    <property type="protein sequence ID" value="KAF7335072.1"/>
    <property type="molecule type" value="Genomic_DNA"/>
</dbReference>
<evidence type="ECO:0000313" key="7">
    <source>
        <dbReference type="Proteomes" id="UP000620124"/>
    </source>
</evidence>
<accession>A0A8H6X5X2</accession>
<dbReference type="Proteomes" id="UP000620124">
    <property type="component" value="Unassembled WGS sequence"/>
</dbReference>
<dbReference type="GO" id="GO:0016020">
    <property type="term" value="C:membrane"/>
    <property type="evidence" value="ECO:0007669"/>
    <property type="project" value="UniProtKB-SubCell"/>
</dbReference>
<evidence type="ECO:0000313" key="6">
    <source>
        <dbReference type="EMBL" id="KAF7335072.1"/>
    </source>
</evidence>
<feature type="transmembrane region" description="Helical" evidence="5">
    <location>
        <begin position="417"/>
        <end position="434"/>
    </location>
</feature>
<comment type="subcellular location">
    <subcellularLocation>
        <location evidence="1">Membrane</location>
        <topology evidence="1">Multi-pass membrane protein</topology>
    </subcellularLocation>
</comment>
<evidence type="ECO:0000256" key="3">
    <source>
        <dbReference type="ARBA" id="ARBA00022989"/>
    </source>
</evidence>
<dbReference type="PANTHER" id="PTHR47804">
    <property type="entry name" value="60S RIBOSOMAL PROTEIN L19"/>
    <property type="match status" value="1"/>
</dbReference>
<name>A0A8H6X5X2_9AGAR</name>
<proteinExistence type="predicted"/>
<organism evidence="6 7">
    <name type="scientific">Mycena venus</name>
    <dbReference type="NCBI Taxonomy" id="2733690"/>
    <lineage>
        <taxon>Eukaryota</taxon>
        <taxon>Fungi</taxon>
        <taxon>Dikarya</taxon>
        <taxon>Basidiomycota</taxon>
        <taxon>Agaricomycotina</taxon>
        <taxon>Agaricomycetes</taxon>
        <taxon>Agaricomycetidae</taxon>
        <taxon>Agaricales</taxon>
        <taxon>Marasmiineae</taxon>
        <taxon>Mycenaceae</taxon>
        <taxon>Mycena</taxon>
    </lineage>
</organism>
<feature type="transmembrane region" description="Helical" evidence="5">
    <location>
        <begin position="359"/>
        <end position="376"/>
    </location>
</feature>
<protein>
    <submittedName>
        <fullName evidence="6">ArAE-2 domain-containing protein</fullName>
    </submittedName>
</protein>
<sequence length="498" mass="55967">MNRLAQHLNGLRGGTRLQYDLIKSGVVECAKMSADNSFEGEGEETATIQSADAFGHLFGELGPPLKELSTTCTSSLLRMRQAFLNSQRGSQHYAFEQHEFFKLVDGIERALQQFESTSNDAVLCLYRRSGAESIDSADTDGVPILSGTDNEHVFVVYFFIFTLQEFATELVSLVDAMCRIYSLEQAQANRPRWWRIFCWPQRRCRPRTSTPRSSLGLEIPKTSALQRRLPKIMIPVHRRTHPSFPKVRPHAPNTMQTPAWERLTWIGKIKQHLWTIGRRFTESDIKYAIKAGMATALLAAPAFFETTRPIFLELWGHWALISVNRSIRAKSVLTPGVVLGRHFTDHWGIIDELLSLHRVLGTVFGAAVAAVVYIFFPDNPIVLSIFGSASRLVFLTYNLICLFCYNLRGHDVSPVNVAIRRVIAVTVGVVWAALVSRFRFCVNTGWLYTRLVASNSYSSASRDMTTEGNGGSDSETQALSPEHAKLRNSIKEFMAMSV</sequence>
<dbReference type="InterPro" id="IPR052430">
    <property type="entry name" value="IVT-Associated"/>
</dbReference>